<evidence type="ECO:0000313" key="1">
    <source>
        <dbReference type="EMBL" id="CCC81089.1"/>
    </source>
</evidence>
<dbReference type="KEGG" id="ttn:TTX_0418"/>
<dbReference type="PaxDb" id="768679-TTX_0418"/>
<name>G4RNE5_THETK</name>
<dbReference type="eggNOG" id="arCOG04014">
    <property type="taxonomic scope" value="Archaea"/>
</dbReference>
<evidence type="ECO:0000313" key="2">
    <source>
        <dbReference type="Proteomes" id="UP000002654"/>
    </source>
</evidence>
<dbReference type="EMBL" id="FN869859">
    <property type="protein sequence ID" value="CCC81089.1"/>
    <property type="molecule type" value="Genomic_DNA"/>
</dbReference>
<sequence>MLTYIFIPIDIFFVISIIEEIKRRVQAYGMPCGAPPNGLKLEENLYVSDGWAIYSSQDGTKCLYMGEVAQAVAYVGKVDCVKKIEGVKLSPPFLELYEDEEYAVILGVCGTDVCIQEWRDEAPNCTCISNLKLDEYIKMVKILENYNLID</sequence>
<dbReference type="STRING" id="768679.TTX_0418"/>
<keyword evidence="2" id="KW-1185">Reference proteome</keyword>
<protein>
    <submittedName>
        <fullName evidence="1">Uncharacterized protein</fullName>
    </submittedName>
</protein>
<organism evidence="1 2">
    <name type="scientific">Thermoproteus tenax (strain ATCC 35583 / DSM 2078 / JCM 9277 / NBRC 100435 / Kra 1)</name>
    <dbReference type="NCBI Taxonomy" id="768679"/>
    <lineage>
        <taxon>Archaea</taxon>
        <taxon>Thermoproteota</taxon>
        <taxon>Thermoprotei</taxon>
        <taxon>Thermoproteales</taxon>
        <taxon>Thermoproteaceae</taxon>
        <taxon>Thermoproteus</taxon>
    </lineage>
</organism>
<dbReference type="PATRIC" id="fig|768679.9.peg.435"/>
<gene>
    <name evidence="1" type="ordered locus">TTX_0418</name>
</gene>
<accession>G4RNE5</accession>
<dbReference type="AlphaFoldDB" id="G4RNE5"/>
<dbReference type="HOGENOM" id="CLU_152351_0_0_2"/>
<reference evidence="1 2" key="1">
    <citation type="journal article" date="2011" name="PLoS ONE">
        <title>The complete genome sequence of Thermoproteus tenax: a physiologically versatile member of the Crenarchaeota.</title>
        <authorList>
            <person name="Siebers B."/>
            <person name="Zaparty M."/>
            <person name="Raddatz G."/>
            <person name="Tjaden B."/>
            <person name="Albers S.V."/>
            <person name="Bell S.D."/>
            <person name="Blombach F."/>
            <person name="Kletzin A."/>
            <person name="Kyrpides N."/>
            <person name="Lanz C."/>
            <person name="Plagens A."/>
            <person name="Rampp M."/>
            <person name="Rosinus A."/>
            <person name="von Jan M."/>
            <person name="Makarova K.S."/>
            <person name="Klenk H.P."/>
            <person name="Schuster S.C."/>
            <person name="Hensel R."/>
        </authorList>
    </citation>
    <scope>NUCLEOTIDE SEQUENCE [LARGE SCALE GENOMIC DNA]</scope>
    <source>
        <strain evidence="2">ATCC 35583 / DSM 2078 / JCM 9277 / NBRC 100435 / Kra 1</strain>
    </source>
</reference>
<dbReference type="Proteomes" id="UP000002654">
    <property type="component" value="Chromosome"/>
</dbReference>
<proteinExistence type="predicted"/>